<evidence type="ECO:0000256" key="1">
    <source>
        <dbReference type="SAM" id="MobiDB-lite"/>
    </source>
</evidence>
<evidence type="ECO:0000313" key="3">
    <source>
        <dbReference type="Proteomes" id="UP000239560"/>
    </source>
</evidence>
<dbReference type="OrthoDB" id="2525455at2759"/>
<dbReference type="AlphaFoldDB" id="A0A2T0A886"/>
<organism evidence="2 3">
    <name type="scientific">Rhodotorula toruloides</name>
    <name type="common">Yeast</name>
    <name type="synonym">Rhodosporidium toruloides</name>
    <dbReference type="NCBI Taxonomy" id="5286"/>
    <lineage>
        <taxon>Eukaryota</taxon>
        <taxon>Fungi</taxon>
        <taxon>Dikarya</taxon>
        <taxon>Basidiomycota</taxon>
        <taxon>Pucciniomycotina</taxon>
        <taxon>Microbotryomycetes</taxon>
        <taxon>Sporidiobolales</taxon>
        <taxon>Sporidiobolaceae</taxon>
        <taxon>Rhodotorula</taxon>
    </lineage>
</organism>
<feature type="compositionally biased region" description="Basic and acidic residues" evidence="1">
    <location>
        <begin position="54"/>
        <end position="79"/>
    </location>
</feature>
<name>A0A2T0A886_RHOTO</name>
<gene>
    <name evidence="2" type="ORF">AAT19DRAFT_14552</name>
</gene>
<feature type="compositionally biased region" description="Low complexity" evidence="1">
    <location>
        <begin position="10"/>
        <end position="25"/>
    </location>
</feature>
<dbReference type="EMBL" id="LCTV02000006">
    <property type="protein sequence ID" value="PRQ74199.1"/>
    <property type="molecule type" value="Genomic_DNA"/>
</dbReference>
<reference evidence="2 3" key="1">
    <citation type="journal article" date="2018" name="Elife">
        <title>Functional genomics of lipid metabolism in the oleaginous yeast Rhodosporidium toruloides.</title>
        <authorList>
            <person name="Coradetti S.T."/>
            <person name="Pinel D."/>
            <person name="Geiselman G."/>
            <person name="Ito M."/>
            <person name="Mondo S."/>
            <person name="Reilly M.C."/>
            <person name="Cheng Y.F."/>
            <person name="Bauer S."/>
            <person name="Grigoriev I."/>
            <person name="Gladden J.M."/>
            <person name="Simmons B.A."/>
            <person name="Brem R."/>
            <person name="Arkin A.P."/>
            <person name="Skerker J.M."/>
        </authorList>
    </citation>
    <scope>NUCLEOTIDE SEQUENCE [LARGE SCALE GENOMIC DNA]</scope>
    <source>
        <strain evidence="2 3">NBRC 0880</strain>
    </source>
</reference>
<feature type="region of interest" description="Disordered" evidence="1">
    <location>
        <begin position="52"/>
        <end position="79"/>
    </location>
</feature>
<sequence>MSSSDDDDASSCSSRSTSSCVSTVSQTTKPSLVDWRAINLLSVLSDPHSYSHQVRTESSRGEQHRHENGSEDGWEERSSQAEERMRLFASAAQAPYFERYKGSDGRTYLHRECIITGIGQSGRLEVARLIVREVDQLVAAGVLPEGSTALDPWNAIPLVDVLVDALHDGDFCLLLLEDELLARLTAEIMYQTLRTANDSVRPPFSLFYSRLDGRPTLVQPFFVPDFPMTYVMRYTTWEQREPLVWSGTPTEGEVVGRPGMPPFQLYCSGNALIAAMRSRVAQLEPASVAAVARTRVFAKLYTVLWSLWTSASASTALSHAQHAAHLLRTHFPSSPYIALLDTDAETFRFEDIPLPEAPEGTVDTAGVFLREARQARER</sequence>
<evidence type="ECO:0000313" key="2">
    <source>
        <dbReference type="EMBL" id="PRQ74199.1"/>
    </source>
</evidence>
<dbReference type="Proteomes" id="UP000239560">
    <property type="component" value="Unassembled WGS sequence"/>
</dbReference>
<protein>
    <submittedName>
        <fullName evidence="2">Uncharacterized protein</fullName>
    </submittedName>
</protein>
<accession>A0A2T0A886</accession>
<comment type="caution">
    <text evidence="2">The sequence shown here is derived from an EMBL/GenBank/DDBJ whole genome shotgun (WGS) entry which is preliminary data.</text>
</comment>
<proteinExistence type="predicted"/>
<feature type="region of interest" description="Disordered" evidence="1">
    <location>
        <begin position="1"/>
        <end position="28"/>
    </location>
</feature>